<protein>
    <submittedName>
        <fullName evidence="5">Uncharacterized protein</fullName>
    </submittedName>
</protein>
<evidence type="ECO:0000256" key="3">
    <source>
        <dbReference type="ARBA" id="ARBA00022737"/>
    </source>
</evidence>
<dbReference type="EMBL" id="JBBNAE010000001">
    <property type="protein sequence ID" value="KAK9154524.1"/>
    <property type="molecule type" value="Genomic_DNA"/>
</dbReference>
<evidence type="ECO:0000313" key="6">
    <source>
        <dbReference type="Proteomes" id="UP001417504"/>
    </source>
</evidence>
<dbReference type="AlphaFoldDB" id="A0AAP0PU29"/>
<dbReference type="Proteomes" id="UP001417504">
    <property type="component" value="Unassembled WGS sequence"/>
</dbReference>
<keyword evidence="6" id="KW-1185">Reference proteome</keyword>
<proteinExistence type="inferred from homology"/>
<dbReference type="PANTHER" id="PTHR45136">
    <property type="entry name" value="ABC TRANSPORTER DOMAIN-CONTAINING PROTEIN"/>
    <property type="match status" value="1"/>
</dbReference>
<sequence length="181" mass="19801">MTFFDELLGLAKGVASESNGVTFTAWSFISWNDSRLVMYHNAEGGPVFAVDATIAIGVPDYYLGLVQVSNPSGGLGQATRPYIGGRSSQLGLAVVSNIPQDYEGGSLLRKLMVKRERGVAKQTISIRDSAILRQGRDELEPSNKRNISERYLCPQLLRDKLPLGELAEKLDNQTRLVSNSL</sequence>
<evidence type="ECO:0000256" key="4">
    <source>
        <dbReference type="ARBA" id="ARBA00023180"/>
    </source>
</evidence>
<keyword evidence="3" id="KW-0677">Repeat</keyword>
<name>A0AAP0PU29_9MAGN</name>
<comment type="similarity">
    <text evidence="1">Belongs to the ABC transporter superfamily. ABCB family. Multidrug resistance exporter (TC 3.A.1.201) subfamily.</text>
</comment>
<organism evidence="5 6">
    <name type="scientific">Stephania japonica</name>
    <dbReference type="NCBI Taxonomy" id="461633"/>
    <lineage>
        <taxon>Eukaryota</taxon>
        <taxon>Viridiplantae</taxon>
        <taxon>Streptophyta</taxon>
        <taxon>Embryophyta</taxon>
        <taxon>Tracheophyta</taxon>
        <taxon>Spermatophyta</taxon>
        <taxon>Magnoliopsida</taxon>
        <taxon>Ranunculales</taxon>
        <taxon>Menispermaceae</taxon>
        <taxon>Menispermoideae</taxon>
        <taxon>Cissampelideae</taxon>
        <taxon>Stephania</taxon>
    </lineage>
</organism>
<gene>
    <name evidence="5" type="ORF">Sjap_002004</name>
</gene>
<reference evidence="5 6" key="1">
    <citation type="submission" date="2024-01" db="EMBL/GenBank/DDBJ databases">
        <title>Genome assemblies of Stephania.</title>
        <authorList>
            <person name="Yang L."/>
        </authorList>
    </citation>
    <scope>NUCLEOTIDE SEQUENCE [LARGE SCALE GENOMIC DNA]</scope>
    <source>
        <strain evidence="5">QJT</strain>
        <tissue evidence="5">Leaf</tissue>
    </source>
</reference>
<evidence type="ECO:0000256" key="2">
    <source>
        <dbReference type="ARBA" id="ARBA00022448"/>
    </source>
</evidence>
<keyword evidence="4" id="KW-0325">Glycoprotein</keyword>
<evidence type="ECO:0000313" key="5">
    <source>
        <dbReference type="EMBL" id="KAK9154524.1"/>
    </source>
</evidence>
<comment type="caution">
    <text evidence="5">The sequence shown here is derived from an EMBL/GenBank/DDBJ whole genome shotgun (WGS) entry which is preliminary data.</text>
</comment>
<accession>A0AAP0PU29</accession>
<keyword evidence="2" id="KW-0813">Transport</keyword>
<evidence type="ECO:0000256" key="1">
    <source>
        <dbReference type="ARBA" id="ARBA00007577"/>
    </source>
</evidence>
<dbReference type="PANTHER" id="PTHR45136:SF2">
    <property type="entry name" value="ABC TRANSPORTER DOMAIN-CONTAINING PROTEIN"/>
    <property type="match status" value="1"/>
</dbReference>